<evidence type="ECO:0000256" key="3">
    <source>
        <dbReference type="ARBA" id="ARBA00022475"/>
    </source>
</evidence>
<sequence>MAKTPSRLSRIIQIRRVIKRHNLASLVDDMQLTGRSRWVGRALLGGTSPDSSESAEPRGRRIRLALEELGPVFVKLGQALSTRPDLLPQDIADELTLLQDQVPPFSADQSMRLIEQAYGDDYTKIFESVEPTPMASASVAQVHAARLRPGLAIAGQNGEKQSDVVIKVLRPGIQQVVESDLRVMHTVAGLLQTHWKRGKQFRPHDVIKEYDQTIHDELDLRVEAANGARMGADFETTDIIYVPRIYWDYTHQNVMVMERIHGTSIREFAQLEAKGFDLQQLAADGVEVFFTQAFEKNFFHADMHAGNIFVSDQGKWIAIDFGIMGTLDEHDKQYLAQMLLGFFNRDYRSIAQAHLRAGWIPADTRIEDFEQAVRMVCEPIFAKPLSEISFGNVLLQLFQTVRRFEMPVQPQLVLLYKTILNIEGLGRQLYPELNLWDTAKPFLEKWMKDQLSPKALLDDFKRDWPIWKALLPELPNYLHQQLNPIQAPKPAARPLPVGLITASLAGIALLAEQLGWLHSPQVTETAPWLIIAGLLLVWLRR</sequence>
<dbReference type="InterPro" id="IPR010232">
    <property type="entry name" value="UbiB"/>
</dbReference>
<dbReference type="UniPathway" id="UPA00232"/>
<dbReference type="RefSeq" id="WP_113953177.1">
    <property type="nucleotide sequence ID" value="NZ_QNRT01000001.1"/>
</dbReference>
<dbReference type="InterPro" id="IPR050154">
    <property type="entry name" value="UbiB_kinase"/>
</dbReference>
<dbReference type="OrthoDB" id="9795390at2"/>
<accession>A0A395JSV7</accession>
<gene>
    <name evidence="10" type="ORF">DFR28_1011012</name>
</gene>
<dbReference type="SUPFAM" id="SSF56112">
    <property type="entry name" value="Protein kinase-like (PK-like)"/>
    <property type="match status" value="1"/>
</dbReference>
<evidence type="ECO:0000256" key="4">
    <source>
        <dbReference type="ARBA" id="ARBA00022519"/>
    </source>
</evidence>
<comment type="pathway">
    <text evidence="1">Cofactor biosynthesis; ubiquinone biosynthesis [regulation].</text>
</comment>
<name>A0A395JSV7_9GAMM</name>
<dbReference type="InParanoid" id="A0A395JSV7"/>
<dbReference type="PANTHER" id="PTHR10566:SF113">
    <property type="entry name" value="PROTEIN ACTIVITY OF BC1 COMPLEX KINASE 7, CHLOROPLASTIC"/>
    <property type="match status" value="1"/>
</dbReference>
<dbReference type="EMBL" id="QNRT01000001">
    <property type="protein sequence ID" value="RBP53625.1"/>
    <property type="molecule type" value="Genomic_DNA"/>
</dbReference>
<organism evidence="10 11">
    <name type="scientific">Arenicella xantha</name>
    <dbReference type="NCBI Taxonomy" id="644221"/>
    <lineage>
        <taxon>Bacteria</taxon>
        <taxon>Pseudomonadati</taxon>
        <taxon>Pseudomonadota</taxon>
        <taxon>Gammaproteobacteria</taxon>
        <taxon>Arenicellales</taxon>
        <taxon>Arenicellaceae</taxon>
        <taxon>Arenicella</taxon>
    </lineage>
</organism>
<dbReference type="PANTHER" id="PTHR10566">
    <property type="entry name" value="CHAPERONE-ACTIVITY OF BC1 COMPLEX CABC1 -RELATED"/>
    <property type="match status" value="1"/>
</dbReference>
<keyword evidence="11" id="KW-1185">Reference proteome</keyword>
<keyword evidence="7" id="KW-1133">Transmembrane helix</keyword>
<dbReference type="AlphaFoldDB" id="A0A395JSV7"/>
<comment type="caution">
    <text evidence="10">The sequence shown here is derived from an EMBL/GenBank/DDBJ whole genome shotgun (WGS) entry which is preliminary data.</text>
</comment>
<evidence type="ECO:0000256" key="1">
    <source>
        <dbReference type="ARBA" id="ARBA00005020"/>
    </source>
</evidence>
<keyword evidence="4" id="KW-0997">Cell inner membrane</keyword>
<dbReference type="GO" id="GO:0006744">
    <property type="term" value="P:ubiquinone biosynthetic process"/>
    <property type="evidence" value="ECO:0007669"/>
    <property type="project" value="UniProtKB-UniPathway"/>
</dbReference>
<evidence type="ECO:0000256" key="2">
    <source>
        <dbReference type="ARBA" id="ARBA00009670"/>
    </source>
</evidence>
<dbReference type="InterPro" id="IPR004147">
    <property type="entry name" value="ABC1_dom"/>
</dbReference>
<keyword evidence="5" id="KW-0831">Ubiquinone biosynthesis</keyword>
<dbReference type="Gene3D" id="1.10.510.10">
    <property type="entry name" value="Transferase(Phosphotransferase) domain 1"/>
    <property type="match status" value="1"/>
</dbReference>
<proteinExistence type="inferred from homology"/>
<dbReference type="Pfam" id="PF03109">
    <property type="entry name" value="ABC1"/>
    <property type="match status" value="1"/>
</dbReference>
<dbReference type="NCBIfam" id="TIGR01982">
    <property type="entry name" value="UbiB"/>
    <property type="match status" value="1"/>
</dbReference>
<dbReference type="InterPro" id="IPR011009">
    <property type="entry name" value="Kinase-like_dom_sf"/>
</dbReference>
<dbReference type="NCBIfam" id="NF003404">
    <property type="entry name" value="PRK04750.1"/>
    <property type="match status" value="1"/>
</dbReference>
<reference evidence="10 11" key="1">
    <citation type="submission" date="2018-06" db="EMBL/GenBank/DDBJ databases">
        <title>Genomic Encyclopedia of Type Strains, Phase IV (KMG-IV): sequencing the most valuable type-strain genomes for metagenomic binning, comparative biology and taxonomic classification.</title>
        <authorList>
            <person name="Goeker M."/>
        </authorList>
    </citation>
    <scope>NUCLEOTIDE SEQUENCE [LARGE SCALE GENOMIC DNA]</scope>
    <source>
        <strain evidence="10 11">DSM 24032</strain>
    </source>
</reference>
<evidence type="ECO:0000313" key="11">
    <source>
        <dbReference type="Proteomes" id="UP000253083"/>
    </source>
</evidence>
<keyword evidence="6" id="KW-0812">Transmembrane</keyword>
<comment type="similarity">
    <text evidence="2">Belongs to the protein kinase superfamily. ADCK protein kinase family.</text>
</comment>
<keyword evidence="3" id="KW-1003">Cell membrane</keyword>
<evidence type="ECO:0000256" key="6">
    <source>
        <dbReference type="ARBA" id="ARBA00022692"/>
    </source>
</evidence>
<dbReference type="Proteomes" id="UP000253083">
    <property type="component" value="Unassembled WGS sequence"/>
</dbReference>
<evidence type="ECO:0000313" key="10">
    <source>
        <dbReference type="EMBL" id="RBP53625.1"/>
    </source>
</evidence>
<protein>
    <submittedName>
        <fullName evidence="10">2-octaprenylphenol hydroxylase</fullName>
    </submittedName>
</protein>
<dbReference type="FunCoup" id="A0A395JSV7">
    <property type="interactions" value="367"/>
</dbReference>
<evidence type="ECO:0000256" key="8">
    <source>
        <dbReference type="ARBA" id="ARBA00023136"/>
    </source>
</evidence>
<evidence type="ECO:0000256" key="5">
    <source>
        <dbReference type="ARBA" id="ARBA00022688"/>
    </source>
</evidence>
<evidence type="ECO:0000259" key="9">
    <source>
        <dbReference type="Pfam" id="PF03109"/>
    </source>
</evidence>
<evidence type="ECO:0000256" key="7">
    <source>
        <dbReference type="ARBA" id="ARBA00022989"/>
    </source>
</evidence>
<feature type="domain" description="ABC1 atypical kinase-like" evidence="9">
    <location>
        <begin position="98"/>
        <end position="353"/>
    </location>
</feature>
<keyword evidence="8" id="KW-0472">Membrane</keyword>